<evidence type="ECO:0000313" key="3">
    <source>
        <dbReference type="Proteomes" id="UP000319514"/>
    </source>
</evidence>
<dbReference type="RefSeq" id="WP_141788346.1">
    <property type="nucleotide sequence ID" value="NZ_BAAAKX010000021.1"/>
</dbReference>
<evidence type="ECO:0000259" key="1">
    <source>
        <dbReference type="Pfam" id="PF11716"/>
    </source>
</evidence>
<dbReference type="GO" id="GO:0046872">
    <property type="term" value="F:metal ion binding"/>
    <property type="evidence" value="ECO:0007669"/>
    <property type="project" value="InterPro"/>
</dbReference>
<sequence>MTHREAFVEAARAAQSLLAHPEVAERWSQPSACEGFTVGGLAAHLATQVLKVPDVLASESGADAPKTLLGHYASVAWVGAELESDINVGIRDEGEALAADGAQALAGQVADVTEKLSALLAAQPADRVVVLPWVGWSLALDDYLTTRMMEIAVHRDDLAVSVGVEVGDLPEAVFGPVLDLLARLAARRHGQTAMLRALARAERAPERINAL</sequence>
<feature type="domain" description="Mycothiol-dependent maleylpyruvate isomerase metal-binding" evidence="1">
    <location>
        <begin position="9"/>
        <end position="159"/>
    </location>
</feature>
<comment type="caution">
    <text evidence="2">The sequence shown here is derived from an EMBL/GenBank/DDBJ whole genome shotgun (WGS) entry which is preliminary data.</text>
</comment>
<dbReference type="InterPro" id="IPR034660">
    <property type="entry name" value="DinB/YfiT-like"/>
</dbReference>
<dbReference type="InterPro" id="IPR024344">
    <property type="entry name" value="MDMPI_metal-binding"/>
</dbReference>
<dbReference type="OrthoDB" id="3213216at2"/>
<dbReference type="EMBL" id="VFOQ01000001">
    <property type="protein sequence ID" value="TQL60451.1"/>
    <property type="molecule type" value="Genomic_DNA"/>
</dbReference>
<protein>
    <submittedName>
        <fullName evidence="2">Uncharacterized protein (TIGR03083 family)</fullName>
    </submittedName>
</protein>
<name>A0A542ZJC3_9MICO</name>
<keyword evidence="3" id="KW-1185">Reference proteome</keyword>
<dbReference type="Proteomes" id="UP000319514">
    <property type="component" value="Unassembled WGS sequence"/>
</dbReference>
<dbReference type="AlphaFoldDB" id="A0A542ZJC3"/>
<evidence type="ECO:0000313" key="2">
    <source>
        <dbReference type="EMBL" id="TQL60451.1"/>
    </source>
</evidence>
<proteinExistence type="predicted"/>
<dbReference type="SUPFAM" id="SSF109854">
    <property type="entry name" value="DinB/YfiT-like putative metalloenzymes"/>
    <property type="match status" value="1"/>
</dbReference>
<dbReference type="Pfam" id="PF11716">
    <property type="entry name" value="MDMPI_N"/>
    <property type="match status" value="1"/>
</dbReference>
<dbReference type="Gene3D" id="1.20.120.450">
    <property type="entry name" value="dinb family like domain"/>
    <property type="match status" value="1"/>
</dbReference>
<reference evidence="2 3" key="1">
    <citation type="submission" date="2019-06" db="EMBL/GenBank/DDBJ databases">
        <title>Sequencing the genomes of 1000 actinobacteria strains.</title>
        <authorList>
            <person name="Klenk H.-P."/>
        </authorList>
    </citation>
    <scope>NUCLEOTIDE SEQUENCE [LARGE SCALE GENOMIC DNA]</scope>
    <source>
        <strain evidence="2 3">DSM 18082</strain>
    </source>
</reference>
<organism evidence="2 3">
    <name type="scientific">Oryzihumus leptocrescens</name>
    <dbReference type="NCBI Taxonomy" id="297536"/>
    <lineage>
        <taxon>Bacteria</taxon>
        <taxon>Bacillati</taxon>
        <taxon>Actinomycetota</taxon>
        <taxon>Actinomycetes</taxon>
        <taxon>Micrococcales</taxon>
        <taxon>Intrasporangiaceae</taxon>
        <taxon>Oryzihumus</taxon>
    </lineage>
</organism>
<accession>A0A542ZJC3</accession>
<gene>
    <name evidence="2" type="ORF">FB474_1845</name>
</gene>